<comment type="caution">
    <text evidence="2">The sequence shown here is derived from an EMBL/GenBank/DDBJ whole genome shotgun (WGS) entry which is preliminary data.</text>
</comment>
<dbReference type="SUPFAM" id="SSF52980">
    <property type="entry name" value="Restriction endonuclease-like"/>
    <property type="match status" value="1"/>
</dbReference>
<reference evidence="2 3" key="1">
    <citation type="submission" date="2019-08" db="EMBL/GenBank/DDBJ databases">
        <title>Genome sequence of Gelidibacter salicanalis IC162T.</title>
        <authorList>
            <person name="Bowman J.P."/>
        </authorList>
    </citation>
    <scope>NUCLEOTIDE SEQUENCE [LARGE SCALE GENOMIC DNA]</scope>
    <source>
        <strain evidence="2 3">IC162</strain>
    </source>
</reference>
<evidence type="ECO:0000313" key="2">
    <source>
        <dbReference type="EMBL" id="TXE08279.1"/>
    </source>
</evidence>
<sequence length="919" mass="105993">MTSFLKEVIDHIQKEELDIANLTFILPSKRAGTFLKNILSQSVAKTIFAPEILSIEEFVEQLSELNYATNTELLFEFYKVYKELTPEAEQETFDQFSKWGQLLLQDFNEIDRYLIPPDHIFEYLSSIKELNHWSVADPQTSYIKTYLAFWQRLKIYYAKFKTELIASKKGYQGLVYRKAVKGVPSYRASHPDKHHVFIGFNALNTAEERIIQELLKHNLARIYWDIDAAFLNNPIHDAGIFIRQHLKSWSHFSHNNFQWIGDNYRSEKNIQTIAIPKNIGQVKYIGELLDALPMEDLKNTAVVLGDETLLMPLLNSIPERVNSVNITMGLPLKSVPLASLFDAIFKIQKNHTNELYYKDVVALLSHAFIQSVLSHNGINYSNLIINHIQSNNIVSITVEKLMSLSDSKQDIIKLMFQSWQNVPEKALQNCTQLILTLKAQLDLDKSKNVLALEYLYRFNQVFNELQRYNTQYKLISNSTTLYYLYKELLSSETLDFQGEPLQGLQIMGMLESRVLDFETVIISSVNEGILPAGKSTNSFIPFDVKLENGLPTFKEKDAVYTYHFYRLLQRAKNVYIIYNTEPDVLNGGEKSRFITQLQIENIHKIKHSIVVPKVEVAQKSPIIIAKTASVSDRLQQIATDGFSPSSLTNYIRNPIDFYYQKVLKIQSFEDVEETVAVNTLGSVIHQTLEDFYVPYKGQILTQDNLKDMKTLINDTVALHFKSLYKEGDMTKGKNLIILEVAKRYVYNFINKELETLKSGHQIKIIDLEKVLHIKLDIPELPFPVHLKGTVDRIDEFDGTLRIIDYKSGKVLQGQVEIVEWEDLSLDYTKYSKSFQILAYAYMLNATEPFTQPIEAGIISFKNLQGDYFLKFGKKPSTRSQTKEQLITSETLEAFHIELKKLILEIMNPDIDFIEKDVSH</sequence>
<dbReference type="Proteomes" id="UP000321734">
    <property type="component" value="Unassembled WGS sequence"/>
</dbReference>
<gene>
    <name evidence="2" type="ORF">ES711_07145</name>
</gene>
<feature type="domain" description="PD-(D/E)XK endonuclease-like" evidence="1">
    <location>
        <begin position="642"/>
        <end position="913"/>
    </location>
</feature>
<protein>
    <submittedName>
        <fullName evidence="2">PD-(D/E)XK nuclease family protein</fullName>
    </submittedName>
</protein>
<dbReference type="Gene3D" id="3.90.320.10">
    <property type="match status" value="1"/>
</dbReference>
<evidence type="ECO:0000259" key="1">
    <source>
        <dbReference type="Pfam" id="PF12705"/>
    </source>
</evidence>
<dbReference type="InterPro" id="IPR038726">
    <property type="entry name" value="PDDEXK_AddAB-type"/>
</dbReference>
<dbReference type="InterPro" id="IPR011604">
    <property type="entry name" value="PDDEXK-like_dom_sf"/>
</dbReference>
<dbReference type="AlphaFoldDB" id="A0A5C7AKE6"/>
<dbReference type="SUPFAM" id="SSF52540">
    <property type="entry name" value="P-loop containing nucleoside triphosphate hydrolases"/>
    <property type="match status" value="1"/>
</dbReference>
<dbReference type="OrthoDB" id="9762792at2"/>
<organism evidence="2 3">
    <name type="scientific">Gelidibacter salicanalis</name>
    <dbReference type="NCBI Taxonomy" id="291193"/>
    <lineage>
        <taxon>Bacteria</taxon>
        <taxon>Pseudomonadati</taxon>
        <taxon>Bacteroidota</taxon>
        <taxon>Flavobacteriia</taxon>
        <taxon>Flavobacteriales</taxon>
        <taxon>Flavobacteriaceae</taxon>
        <taxon>Gelidibacter</taxon>
    </lineage>
</organism>
<keyword evidence="3" id="KW-1185">Reference proteome</keyword>
<name>A0A5C7AKE6_9FLAO</name>
<evidence type="ECO:0000313" key="3">
    <source>
        <dbReference type="Proteomes" id="UP000321734"/>
    </source>
</evidence>
<dbReference type="EMBL" id="VORX01000003">
    <property type="protein sequence ID" value="TXE08279.1"/>
    <property type="molecule type" value="Genomic_DNA"/>
</dbReference>
<dbReference type="InterPro" id="IPR011335">
    <property type="entry name" value="Restrct_endonuc-II-like"/>
</dbReference>
<proteinExistence type="predicted"/>
<accession>A0A5C7AKE6</accession>
<dbReference type="RefSeq" id="WP_146892020.1">
    <property type="nucleotide sequence ID" value="NZ_VORX01000003.1"/>
</dbReference>
<dbReference type="InterPro" id="IPR027417">
    <property type="entry name" value="P-loop_NTPase"/>
</dbReference>
<dbReference type="Pfam" id="PF12705">
    <property type="entry name" value="PDDEXK_1"/>
    <property type="match status" value="1"/>
</dbReference>